<evidence type="ECO:0000313" key="1">
    <source>
        <dbReference type="EnsemblPlants" id="AVESA.00010b.r2.2DG0356070.1.CDS"/>
    </source>
</evidence>
<sequence>MVGPRLGPSTSHATGTSGHHTPGIVLNLNNLAPPSSPSGTNGDWYQLPSQIRSFRTPSKSPMLGNGYHGSFTQLLFSMDYPARVLDPGAQEGNSLSSSGESSPASHTEASIKGIFELDSEVSGSGRSADSDGEPLNIPEVSAVRRAAYDGDCTGRGPERDTDEGEPEANPPPAWKRVRCHGPIPDFRTPTSRRRSSLESTIRRFGERKTKAVVAPEQGMEFDSLDEAYDFYNLYSWEVGFGIRYGQSRKNTSNSKTVQYIVCACAGKPRHEKANSMSSECAAMISLRRTDDNGWYVHEFRDGHNHSMSITCGEKLNWKSHRNIDHHTRALITNLRDNNVRLGKVYSVIGSFFGSMDKVPFNKRALKTLCASINKDHTDEDVMKTHQLFSQLKAEDPNFVDSCMPDKDGKIRAIMWTNGKSRMQYKHFGDAITFDTTYRCNQYDMPFGMFVGVNSHFQSIIFAGVLMTNETIESFEWVFKEFVNLMGGKAAATILTDQCRAMEVAIRNVLPRTKHRWCKWHVLKRAKECLGPVYGKNSAFREEFHKIVEHMLTIDEFEYAWDELICKYGLQDNPFLTQIFEVRTMWAKRYFAEIFCARMTSTQRSESANHMLKQYVPPGSSMNMFGRVLLSTGGPIEKHASRIYTPSLYSLFEAEIFRSASYRVEEIIQGSRYLAVHYDAEKRSRWSRVAYEVRFTKANNLFLCDCKKYEHMGILCSHAIRVMSHLGMREIPAGHILDRWTRGACRLFPDHLRMYQKDSPAMMSTSFRHTALYRTTLEVVQLADSNAESYDVAMGMMLDAMPKLAETSIIKDGLGLEQRMHKSMAAENVLDKTPPSSIDAMLGTCLRPDMIAPLKRKDIGRPTSARSKPGYEIGVQWTRFCGVCRSKGHNSANCPTIERKTKKPRKDPRCSNCGIIGHNKSNCANWFFRSKVS</sequence>
<evidence type="ECO:0000313" key="2">
    <source>
        <dbReference type="Proteomes" id="UP001732700"/>
    </source>
</evidence>
<reference evidence="1" key="1">
    <citation type="submission" date="2021-05" db="EMBL/GenBank/DDBJ databases">
        <authorList>
            <person name="Scholz U."/>
            <person name="Mascher M."/>
            <person name="Fiebig A."/>
        </authorList>
    </citation>
    <scope>NUCLEOTIDE SEQUENCE [LARGE SCALE GENOMIC DNA]</scope>
</reference>
<name>A0ACD5V001_AVESA</name>
<organism evidence="1 2">
    <name type="scientific">Avena sativa</name>
    <name type="common">Oat</name>
    <dbReference type="NCBI Taxonomy" id="4498"/>
    <lineage>
        <taxon>Eukaryota</taxon>
        <taxon>Viridiplantae</taxon>
        <taxon>Streptophyta</taxon>
        <taxon>Embryophyta</taxon>
        <taxon>Tracheophyta</taxon>
        <taxon>Spermatophyta</taxon>
        <taxon>Magnoliopsida</taxon>
        <taxon>Liliopsida</taxon>
        <taxon>Poales</taxon>
        <taxon>Poaceae</taxon>
        <taxon>BOP clade</taxon>
        <taxon>Pooideae</taxon>
        <taxon>Poodae</taxon>
        <taxon>Poeae</taxon>
        <taxon>Poeae Chloroplast Group 1 (Aveneae type)</taxon>
        <taxon>Aveninae</taxon>
        <taxon>Avena</taxon>
    </lineage>
</organism>
<dbReference type="Proteomes" id="UP001732700">
    <property type="component" value="Chromosome 2D"/>
</dbReference>
<proteinExistence type="predicted"/>
<accession>A0ACD5V001</accession>
<protein>
    <submittedName>
        <fullName evidence="1">Uncharacterized protein</fullName>
    </submittedName>
</protein>
<reference evidence="1" key="2">
    <citation type="submission" date="2025-09" db="UniProtKB">
        <authorList>
            <consortium name="EnsemblPlants"/>
        </authorList>
    </citation>
    <scope>IDENTIFICATION</scope>
</reference>
<dbReference type="EnsemblPlants" id="AVESA.00010b.r2.2DG0356070.1">
    <property type="protein sequence ID" value="AVESA.00010b.r2.2DG0356070.1.CDS"/>
    <property type="gene ID" value="AVESA.00010b.r2.2DG0356070"/>
</dbReference>
<keyword evidence="2" id="KW-1185">Reference proteome</keyword>